<reference evidence="2" key="2">
    <citation type="journal article" date="2022" name="BMC Genomics">
        <title>Comparative genome analysis of mycobacteria focusing on tRNA and non-coding RNA.</title>
        <authorList>
            <person name="Behra P.R.K."/>
            <person name="Pettersson B.M.F."/>
            <person name="Ramesh M."/>
            <person name="Das S."/>
            <person name="Dasgupta S."/>
            <person name="Kirsebom L.A."/>
        </authorList>
    </citation>
    <scope>NUCLEOTIDE SEQUENCE</scope>
    <source>
        <strain evidence="2">DSM 44242</strain>
    </source>
</reference>
<comment type="caution">
    <text evidence="2">The sequence shown here is derived from an EMBL/GenBank/DDBJ whole genome shotgun (WGS) entry which is preliminary data.</text>
</comment>
<dbReference type="InterPro" id="IPR036661">
    <property type="entry name" value="Luciferase-like_sf"/>
</dbReference>
<dbReference type="EC" id="1.-.-.-" evidence="3"/>
<keyword evidence="5" id="KW-1185">Reference proteome</keyword>
<dbReference type="InterPro" id="IPR011251">
    <property type="entry name" value="Luciferase-like_dom"/>
</dbReference>
<protein>
    <submittedName>
        <fullName evidence="2">LLM class flavin-dependent oxidoreductase</fullName>
        <ecNumber evidence="3">1.-.-.-</ecNumber>
    </submittedName>
</protein>
<organism evidence="2 4">
    <name type="scientific">Mycolicibacterium porcinum</name>
    <dbReference type="NCBI Taxonomy" id="39693"/>
    <lineage>
        <taxon>Bacteria</taxon>
        <taxon>Bacillati</taxon>
        <taxon>Actinomycetota</taxon>
        <taxon>Actinomycetes</taxon>
        <taxon>Mycobacteriales</taxon>
        <taxon>Mycobacteriaceae</taxon>
        <taxon>Mycolicibacterium</taxon>
    </lineage>
</organism>
<dbReference type="PANTHER" id="PTHR30137">
    <property type="entry name" value="LUCIFERASE-LIKE MONOOXYGENASE"/>
    <property type="match status" value="1"/>
</dbReference>
<dbReference type="EMBL" id="JACKVC010000018">
    <property type="protein sequence ID" value="MCV7390426.1"/>
    <property type="molecule type" value="Genomic_DNA"/>
</dbReference>
<evidence type="ECO:0000313" key="4">
    <source>
        <dbReference type="Proteomes" id="UP001141659"/>
    </source>
</evidence>
<gene>
    <name evidence="3" type="ORF">ABFW12_15530</name>
    <name evidence="2" type="ORF">H5P34_20390</name>
</gene>
<dbReference type="RefSeq" id="WP_051577053.1">
    <property type="nucleotide sequence ID" value="NZ_JACKVC010000018.1"/>
</dbReference>
<dbReference type="GO" id="GO:0005829">
    <property type="term" value="C:cytosol"/>
    <property type="evidence" value="ECO:0007669"/>
    <property type="project" value="TreeGrafter"/>
</dbReference>
<dbReference type="Proteomes" id="UP001558474">
    <property type="component" value="Unassembled WGS sequence"/>
</dbReference>
<feature type="domain" description="Luciferase-like" evidence="1">
    <location>
        <begin position="9"/>
        <end position="274"/>
    </location>
</feature>
<dbReference type="GO" id="GO:0016705">
    <property type="term" value="F:oxidoreductase activity, acting on paired donors, with incorporation or reduction of molecular oxygen"/>
    <property type="evidence" value="ECO:0007669"/>
    <property type="project" value="InterPro"/>
</dbReference>
<dbReference type="PANTHER" id="PTHR30137:SF15">
    <property type="entry name" value="BLL6902 PROTEIN"/>
    <property type="match status" value="1"/>
</dbReference>
<dbReference type="EMBL" id="JBDLOU010000029">
    <property type="protein sequence ID" value="MEX3739639.1"/>
    <property type="molecule type" value="Genomic_DNA"/>
</dbReference>
<dbReference type="Gene3D" id="3.20.20.30">
    <property type="entry name" value="Luciferase-like domain"/>
    <property type="match status" value="1"/>
</dbReference>
<dbReference type="AlphaFoldDB" id="A0AAW5T7A0"/>
<reference evidence="3 5" key="3">
    <citation type="submission" date="2024-04" db="EMBL/GenBank/DDBJ databases">
        <title>Genomic Markers of Mycobacteria.</title>
        <authorList>
            <person name="Soliman M.S."/>
            <person name="Elkholy A."/>
            <person name="Soliman N.S."/>
            <person name="Abbas A."/>
            <person name="Khayrat S."/>
            <person name="Shawky S."/>
        </authorList>
    </citation>
    <scope>NUCLEOTIDE SEQUENCE [LARGE SCALE GENOMIC DNA]</scope>
    <source>
        <strain evidence="3 5">Egy-CU-AM5</strain>
    </source>
</reference>
<keyword evidence="3" id="KW-0560">Oxidoreductase</keyword>
<evidence type="ECO:0000313" key="5">
    <source>
        <dbReference type="Proteomes" id="UP001558474"/>
    </source>
</evidence>
<dbReference type="Pfam" id="PF00296">
    <property type="entry name" value="Bac_luciferase"/>
    <property type="match status" value="1"/>
</dbReference>
<evidence type="ECO:0000259" key="1">
    <source>
        <dbReference type="Pfam" id="PF00296"/>
    </source>
</evidence>
<dbReference type="SUPFAM" id="SSF51679">
    <property type="entry name" value="Bacterial luciferase-like"/>
    <property type="match status" value="1"/>
</dbReference>
<sequence>MTLRLGFLTHVTSGRTPADSLRIAIDLFQAADELGFDTGWVAQHRFGDTDGSLPTPLVLLAAAAAATRRIDLGTAVVVLPTEDPVALAEQAAVVDALSGGRLQLGVGTGGHSPTFAAVGADITRRRQDFVERLETLTSALQGAAINGTTETLSPSGQAVTGRLWESTTSREGAQRIGRNANGLLLARSVYFSDTPTDEHQLPVVADYLASAPRAAQRIGVSRTVYPATDRRTSTADLADGVSRYAAQMVHEGHFPEGRSAADYFERSYLHHGHPDQVVESLLADRITGYATELICQTAPGTVDPDKTVSALELIARQVAPALRERLVEATTLVDAP</sequence>
<dbReference type="Proteomes" id="UP001141659">
    <property type="component" value="Unassembled WGS sequence"/>
</dbReference>
<dbReference type="InterPro" id="IPR050766">
    <property type="entry name" value="Bact_Lucif_Oxidored"/>
</dbReference>
<name>A0AAW5T7A0_9MYCO</name>
<accession>A0AAW5T7A0</accession>
<proteinExistence type="predicted"/>
<evidence type="ECO:0000313" key="2">
    <source>
        <dbReference type="EMBL" id="MCV7390426.1"/>
    </source>
</evidence>
<evidence type="ECO:0000313" key="3">
    <source>
        <dbReference type="EMBL" id="MEX3739639.1"/>
    </source>
</evidence>
<reference evidence="2" key="1">
    <citation type="submission" date="2020-07" db="EMBL/GenBank/DDBJ databases">
        <authorList>
            <person name="Pettersson B.M.F."/>
            <person name="Behra P.R.K."/>
            <person name="Ramesh M."/>
            <person name="Das S."/>
            <person name="Dasgupta S."/>
            <person name="Kirsebom L.A."/>
        </authorList>
    </citation>
    <scope>NUCLEOTIDE SEQUENCE</scope>
    <source>
        <strain evidence="2">DSM 44242</strain>
    </source>
</reference>